<evidence type="ECO:0000259" key="1">
    <source>
        <dbReference type="Pfam" id="PF01937"/>
    </source>
</evidence>
<accession>A0A0S7XP64</accession>
<evidence type="ECO:0000313" key="2">
    <source>
        <dbReference type="EMBL" id="KPJ63849.1"/>
    </source>
</evidence>
<sequence length="285" mass="31975">MRVHLDCIPCFQRQALDAARFITDDEKMHENIIRAVIAELQGMDWKKSPPEIAHVVHKIIRDESGVEDPYKDVKKYYNDITLKMYPELKKTVNNSATPLLTAVRLAIAGNVIDFGAKSDFDLNETISLVLKKDFKIYHFSEFVRSLEKANNILYLADNAGEIVFDRILLETIFKEYNVEKTLFALKGAPIINDATYEDAKYVGINNLKGLEFIKVGVGIPGTGIERTSNEFQDVILKSDIVISKGQGNYEALSELRGIFFLLMAKCPVIAEDLGVKVGDIILKGG</sequence>
<comment type="caution">
    <text evidence="2">The sequence shown here is derived from an EMBL/GenBank/DDBJ whole genome shotgun (WGS) entry which is preliminary data.</text>
</comment>
<dbReference type="Gene3D" id="1.10.285.20">
    <property type="entry name" value="Uncharacterised protein PF01937, DUF89, domain 2"/>
    <property type="match status" value="1"/>
</dbReference>
<dbReference type="SUPFAM" id="SSF111321">
    <property type="entry name" value="AF1104-like"/>
    <property type="match status" value="1"/>
</dbReference>
<dbReference type="Proteomes" id="UP000051861">
    <property type="component" value="Unassembled WGS sequence"/>
</dbReference>
<feature type="domain" description="Damage-control phosphatase ARMT1-like metal-binding" evidence="1">
    <location>
        <begin position="5"/>
        <end position="280"/>
    </location>
</feature>
<dbReference type="Gene3D" id="1.10.8.380">
    <property type="entry name" value="Uncharacterised protein PF01937, DUF89, domain 1"/>
    <property type="match status" value="1"/>
</dbReference>
<dbReference type="Gene3D" id="3.40.50.10880">
    <property type="entry name" value="Uncharacterised protein PF01937, DUF89, domain 3"/>
    <property type="match status" value="1"/>
</dbReference>
<evidence type="ECO:0000313" key="3">
    <source>
        <dbReference type="Proteomes" id="UP000051861"/>
    </source>
</evidence>
<dbReference type="InterPro" id="IPR002791">
    <property type="entry name" value="ARMT1-like_metal-bd"/>
</dbReference>
<organism evidence="2 3">
    <name type="scientific">candidate division WOR-1 bacterium DG_54_3</name>
    <dbReference type="NCBI Taxonomy" id="1703775"/>
    <lineage>
        <taxon>Bacteria</taxon>
        <taxon>Bacillati</taxon>
        <taxon>Saganbacteria</taxon>
    </lineage>
</organism>
<dbReference type="InterPro" id="IPR036075">
    <property type="entry name" value="ARMT-1-like_metal-bd_sf"/>
</dbReference>
<dbReference type="InterPro" id="IPR014444">
    <property type="entry name" value="PH1575-like"/>
</dbReference>
<dbReference type="Pfam" id="PF01937">
    <property type="entry name" value="ARMT1-like_dom"/>
    <property type="match status" value="1"/>
</dbReference>
<gene>
    <name evidence="2" type="ORF">AMJ44_13840</name>
</gene>
<dbReference type="EMBL" id="LIZX01000215">
    <property type="protein sequence ID" value="KPJ63849.1"/>
    <property type="molecule type" value="Genomic_DNA"/>
</dbReference>
<reference evidence="2 3" key="1">
    <citation type="journal article" date="2015" name="Microbiome">
        <title>Genomic resolution of linkages in carbon, nitrogen, and sulfur cycling among widespread estuary sediment bacteria.</title>
        <authorList>
            <person name="Baker B.J."/>
            <person name="Lazar C.S."/>
            <person name="Teske A.P."/>
            <person name="Dick G.J."/>
        </authorList>
    </citation>
    <scope>NUCLEOTIDE SEQUENCE [LARGE SCALE GENOMIC DNA]</scope>
    <source>
        <strain evidence="2">DG_54_3</strain>
    </source>
</reference>
<proteinExistence type="predicted"/>
<dbReference type="PATRIC" id="fig|1703775.3.peg.2108"/>
<dbReference type="AlphaFoldDB" id="A0A0S7XP64"/>
<protein>
    <recommendedName>
        <fullName evidence="1">Damage-control phosphatase ARMT1-like metal-binding domain-containing protein</fullName>
    </recommendedName>
</protein>
<name>A0A0S7XP64_UNCSA</name>
<dbReference type="PIRSF" id="PIRSF006593">
    <property type="entry name" value="UCP006593"/>
    <property type="match status" value="1"/>
</dbReference>